<name>A0A6C0DW45_9ZZZZ</name>
<sequence length="230" mass="26565">MANRSDRFDANYYSNLNKTQHQQQFPKEYNSNQFNQNNFNNVFDKTSNIPFSVQQETDIEYEKKINFVFITSKSRNATLFPNISQYAIELPNEFKNIHSIELIQGLIPNVNNVTQEPYLLLKLEEINDVMISNDPNIAESFAFLTMASPCTSDGYFIALDKKIHENTPKIFHTPKASLQKLTISVTKHDGTLFDFGADSSPPNKSLQHTFVFRIITLEKKRALLLQRNVY</sequence>
<accession>A0A6C0DW45</accession>
<dbReference type="AlphaFoldDB" id="A0A6C0DW45"/>
<reference evidence="1" key="1">
    <citation type="journal article" date="2020" name="Nature">
        <title>Giant virus diversity and host interactions through global metagenomics.</title>
        <authorList>
            <person name="Schulz F."/>
            <person name="Roux S."/>
            <person name="Paez-Espino D."/>
            <person name="Jungbluth S."/>
            <person name="Walsh D.A."/>
            <person name="Denef V.J."/>
            <person name="McMahon K.D."/>
            <person name="Konstantinidis K.T."/>
            <person name="Eloe-Fadrosh E.A."/>
            <person name="Kyrpides N.C."/>
            <person name="Woyke T."/>
        </authorList>
    </citation>
    <scope>NUCLEOTIDE SEQUENCE</scope>
    <source>
        <strain evidence="1">GVMAG-M-3300023174-68</strain>
    </source>
</reference>
<evidence type="ECO:0000313" key="1">
    <source>
        <dbReference type="EMBL" id="QHT20698.1"/>
    </source>
</evidence>
<dbReference type="EMBL" id="MN739680">
    <property type="protein sequence ID" value="QHT20698.1"/>
    <property type="molecule type" value="Genomic_DNA"/>
</dbReference>
<proteinExistence type="predicted"/>
<protein>
    <submittedName>
        <fullName evidence="1">Uncharacterized protein</fullName>
    </submittedName>
</protein>
<organism evidence="1">
    <name type="scientific">viral metagenome</name>
    <dbReference type="NCBI Taxonomy" id="1070528"/>
    <lineage>
        <taxon>unclassified sequences</taxon>
        <taxon>metagenomes</taxon>
        <taxon>organismal metagenomes</taxon>
    </lineage>
</organism>